<dbReference type="GO" id="GO:0016020">
    <property type="term" value="C:membrane"/>
    <property type="evidence" value="ECO:0007669"/>
    <property type="project" value="InterPro"/>
</dbReference>
<feature type="domain" description="SecA family profile" evidence="10">
    <location>
        <begin position="253"/>
        <end position="910"/>
    </location>
</feature>
<protein>
    <submittedName>
        <fullName evidence="11">Uncharacterized protein</fullName>
    </submittedName>
</protein>
<evidence type="ECO:0000256" key="6">
    <source>
        <dbReference type="ARBA" id="ARBA00022967"/>
    </source>
</evidence>
<dbReference type="Pfam" id="PF21090">
    <property type="entry name" value="P-loop_SecA"/>
    <property type="match status" value="1"/>
</dbReference>
<keyword evidence="3" id="KW-0547">Nucleotide-binding</keyword>
<dbReference type="SUPFAM" id="SSF81767">
    <property type="entry name" value="Pre-protein crosslinking domain of SecA"/>
    <property type="match status" value="1"/>
</dbReference>
<dbReference type="GO" id="GO:0005524">
    <property type="term" value="F:ATP binding"/>
    <property type="evidence" value="ECO:0007669"/>
    <property type="project" value="UniProtKB-KW"/>
</dbReference>
<reference evidence="12" key="1">
    <citation type="submission" date="2013-03" db="EMBL/GenBank/DDBJ databases">
        <title>The Genome Sequence of Anopheles minimus MINIMUS1.</title>
        <authorList>
            <consortium name="The Broad Institute Genomics Platform"/>
            <person name="Neafsey D.E."/>
            <person name="Walton C."/>
            <person name="Walker B."/>
            <person name="Young S.K."/>
            <person name="Zeng Q."/>
            <person name="Gargeya S."/>
            <person name="Fitzgerald M."/>
            <person name="Haas B."/>
            <person name="Abouelleil A."/>
            <person name="Allen A.W."/>
            <person name="Alvarado L."/>
            <person name="Arachchi H.M."/>
            <person name="Berlin A.M."/>
            <person name="Chapman S.B."/>
            <person name="Gainer-Dewar J."/>
            <person name="Goldberg J."/>
            <person name="Griggs A."/>
            <person name="Gujja S."/>
            <person name="Hansen M."/>
            <person name="Howarth C."/>
            <person name="Imamovic A."/>
            <person name="Ireland A."/>
            <person name="Larimer J."/>
            <person name="McCowan C."/>
            <person name="Murphy C."/>
            <person name="Pearson M."/>
            <person name="Poon T.W."/>
            <person name="Priest M."/>
            <person name="Roberts A."/>
            <person name="Saif S."/>
            <person name="Shea T."/>
            <person name="Sisk P."/>
            <person name="Sykes S."/>
            <person name="Wortman J."/>
            <person name="Nusbaum C."/>
            <person name="Birren B."/>
        </authorList>
    </citation>
    <scope>NUCLEOTIDE SEQUENCE [LARGE SCALE GENOMIC DNA]</scope>
    <source>
        <strain evidence="12">MINIMUS1</strain>
    </source>
</reference>
<dbReference type="InterPro" id="IPR001650">
    <property type="entry name" value="Helicase_C-like"/>
</dbReference>
<dbReference type="Pfam" id="PF07517">
    <property type="entry name" value="SecA_DEAD"/>
    <property type="match status" value="1"/>
</dbReference>
<keyword evidence="1" id="KW-0813">Transport</keyword>
<dbReference type="Gene3D" id="3.90.1440.10">
    <property type="entry name" value="SecA, preprotein cross-linking domain"/>
    <property type="match status" value="1"/>
</dbReference>
<dbReference type="EnsemblMetazoa" id="AMIN004401-RA">
    <property type="protein sequence ID" value="AMIN004401-PA"/>
    <property type="gene ID" value="AMIN004401"/>
</dbReference>
<dbReference type="InterPro" id="IPR000185">
    <property type="entry name" value="SecA"/>
</dbReference>
<dbReference type="VEuPathDB" id="VectorBase:AMIN004401"/>
<evidence type="ECO:0000256" key="7">
    <source>
        <dbReference type="ARBA" id="ARBA00023010"/>
    </source>
</evidence>
<dbReference type="SUPFAM" id="SSF52540">
    <property type="entry name" value="P-loop containing nucleoside triphosphate hydrolases"/>
    <property type="match status" value="2"/>
</dbReference>
<dbReference type="InterPro" id="IPR014018">
    <property type="entry name" value="SecA_motor_DEAD"/>
</dbReference>
<keyword evidence="6" id="KW-1278">Translocase</keyword>
<keyword evidence="2" id="KW-0963">Cytoplasm</keyword>
<proteinExistence type="predicted"/>
<keyword evidence="5" id="KW-0653">Protein transport</keyword>
<organism evidence="11 12">
    <name type="scientific">Anopheles minimus</name>
    <dbReference type="NCBI Taxonomy" id="112268"/>
    <lineage>
        <taxon>Eukaryota</taxon>
        <taxon>Metazoa</taxon>
        <taxon>Ecdysozoa</taxon>
        <taxon>Arthropoda</taxon>
        <taxon>Hexapoda</taxon>
        <taxon>Insecta</taxon>
        <taxon>Pterygota</taxon>
        <taxon>Neoptera</taxon>
        <taxon>Endopterygota</taxon>
        <taxon>Diptera</taxon>
        <taxon>Nematocera</taxon>
        <taxon>Culicoidea</taxon>
        <taxon>Culicidae</taxon>
        <taxon>Anophelinae</taxon>
        <taxon>Anopheles</taxon>
    </lineage>
</organism>
<dbReference type="PRINTS" id="PR00906">
    <property type="entry name" value="SECA"/>
</dbReference>
<evidence type="ECO:0000256" key="3">
    <source>
        <dbReference type="ARBA" id="ARBA00022741"/>
    </source>
</evidence>
<dbReference type="AlphaFoldDB" id="A0A182W241"/>
<dbReference type="PROSITE" id="PS51194">
    <property type="entry name" value="HELICASE_CTER"/>
    <property type="match status" value="1"/>
</dbReference>
<evidence type="ECO:0000256" key="1">
    <source>
        <dbReference type="ARBA" id="ARBA00022448"/>
    </source>
</evidence>
<evidence type="ECO:0000256" key="4">
    <source>
        <dbReference type="ARBA" id="ARBA00022840"/>
    </source>
</evidence>
<dbReference type="SMART" id="SM00957">
    <property type="entry name" value="SecA_DEAD"/>
    <property type="match status" value="1"/>
</dbReference>
<evidence type="ECO:0000259" key="10">
    <source>
        <dbReference type="PROSITE" id="PS51196"/>
    </source>
</evidence>
<dbReference type="STRING" id="112268.A0A182W241"/>
<dbReference type="GO" id="GO:0006605">
    <property type="term" value="P:protein targeting"/>
    <property type="evidence" value="ECO:0007669"/>
    <property type="project" value="InterPro"/>
</dbReference>
<evidence type="ECO:0000313" key="12">
    <source>
        <dbReference type="Proteomes" id="UP000075920"/>
    </source>
</evidence>
<evidence type="ECO:0000259" key="9">
    <source>
        <dbReference type="PROSITE" id="PS51194"/>
    </source>
</evidence>
<dbReference type="InterPro" id="IPR027417">
    <property type="entry name" value="P-loop_NTPase"/>
</dbReference>
<evidence type="ECO:0000256" key="5">
    <source>
        <dbReference type="ARBA" id="ARBA00022927"/>
    </source>
</evidence>
<sequence>MMLDNIALKQAVKTFVLETEYSDLLNERLENLHKELKKPEHENIYRFWNGLDARPLENEVKEMIEKDNTLKMHYDLWNEVKLKILQYELDQIDVTEDAKEKFIAYIRKEGVMSECCREFVPINSMRFEGIPLTEWSYFLKEHYWIVQLTHLANTCCLKWSKDESLDDATYYIRSVENIFGKCKANALLDKIKAKEKEVNAGQLFDILLNLHKQKWNLYEEDIRSLERFSMQEWIVKMGEKYKPILEELKIEQLTQIVENDNISSEEIIKHLPEIRTAIQKISNQTILYNQKPVALFTAHEIKEWVKTFRSNMNNKTMGHYLRTYEEMLAVIDRAIELKRGFRLRDTQRLSVLVLLANKRSTLAQVSTGEGKSLIVVALSIIKALFREKVDIVTSSPVLAKRDSELNRDIYGMFDINVSHNCSENIEERKEAYSMHQVVYGDLANFQRDYLLDRFYGKNILGDRDFMNVFVDEVDSMLLDKGNNMLYLSHDIPGMDKLESVYLFIWQMVNSSEESPEDIDTKMIKLEILSNLYNSISPDDLMKLDTDLTSRKLNIIWNCLVDGGILNDEGHIITDNIDSANVEKILPSEIVHYKHRLSFLLTERVNRQKHIKVPNYLKKFVERHLSGWIVNAINALSMVPGQSYVVEDNASIIIIDKDTGADQRSSQWDEALHQFLQLKHGCKLSMQSLKAVFVSNVTYFKKYKLLYGLTGTLGSQRERNLLKDIHKVAFVTIPTAKSKQFKEYNPIISRGYGMWLRNIKTEVNKLVNEEQRSVLIICDTINDAESIYNTLKANFANNIHIYTRDYHEFDVVQSSKQLQQGQIIIATNLAGRGTDIRITDALKQNGGLHVILTYLPDNIRIEEQAFGRAARSGDEGSGQLIIMVSSRRQYSRSKILELKKKRDQNELYRISDIRTYYEKTIQAEEMCFEQFKQVYEKHRKNLDAADVPSEVKTILLQNCLDQWAFWLDEYSGFMEDIMKDCDERKVPTLLKKFLSRISKFTTGKRDEEEGTSTLDFDTKSWKVWVEGNPLQMVKLANYLSKTCFKKSFKQKAISLHVKVSTLYLFECPFEAKIRAAYGTAMSLYDDVIKTEPQFSEAAYYFRAYALMKKIEYEETPQSKENMQKIEDFKRDLREAVRLFEDHYTSAVQAIGVVNKFKGNQFWNEEYKAQKETISQFYESFIRSVQDILGHAVTPSTFVSDEINEEVAELIFMQLRENGVITRPE</sequence>
<keyword evidence="7" id="KW-0811">Translocation</keyword>
<dbReference type="GO" id="GO:0006886">
    <property type="term" value="P:intracellular protein transport"/>
    <property type="evidence" value="ECO:0007669"/>
    <property type="project" value="InterPro"/>
</dbReference>
<feature type="domain" description="Helicase C-terminal" evidence="9">
    <location>
        <begin position="757"/>
        <end position="954"/>
    </location>
</feature>
<dbReference type="FunFam" id="3.40.50.300:FF:004034">
    <property type="entry name" value="AGAP011982-PA"/>
    <property type="match status" value="1"/>
</dbReference>
<dbReference type="InterPro" id="IPR044722">
    <property type="entry name" value="SecA_SF2_C"/>
</dbReference>
<dbReference type="InterPro" id="IPR036670">
    <property type="entry name" value="SecA_X-link_sf"/>
</dbReference>
<evidence type="ECO:0000313" key="11">
    <source>
        <dbReference type="EnsemblMetazoa" id="AMIN004401-PA"/>
    </source>
</evidence>
<evidence type="ECO:0000256" key="2">
    <source>
        <dbReference type="ARBA" id="ARBA00022490"/>
    </source>
</evidence>
<reference evidence="11" key="2">
    <citation type="submission" date="2020-05" db="UniProtKB">
        <authorList>
            <consortium name="EnsemblMetazoa"/>
        </authorList>
    </citation>
    <scope>IDENTIFICATION</scope>
    <source>
        <strain evidence="11">MINIMUS1</strain>
    </source>
</reference>
<keyword evidence="4" id="KW-0067">ATP-binding</keyword>
<keyword evidence="8" id="KW-0472">Membrane</keyword>
<keyword evidence="12" id="KW-1185">Reference proteome</keyword>
<dbReference type="Gene3D" id="3.40.50.300">
    <property type="entry name" value="P-loop containing nucleotide triphosphate hydrolases"/>
    <property type="match status" value="2"/>
</dbReference>
<name>A0A182W241_9DIPT</name>
<accession>A0A182W241</accession>
<dbReference type="GO" id="GO:0017038">
    <property type="term" value="P:protein import"/>
    <property type="evidence" value="ECO:0007669"/>
    <property type="project" value="InterPro"/>
</dbReference>
<dbReference type="PROSITE" id="PS51196">
    <property type="entry name" value="SECA_MOTOR_DEAD"/>
    <property type="match status" value="1"/>
</dbReference>
<evidence type="ECO:0000256" key="8">
    <source>
        <dbReference type="ARBA" id="ARBA00023136"/>
    </source>
</evidence>
<dbReference type="InterPro" id="IPR011115">
    <property type="entry name" value="SecA_DEAD"/>
</dbReference>
<dbReference type="PANTHER" id="PTHR30612:SF0">
    <property type="entry name" value="CHLOROPLAST PROTEIN-TRANSPORTING ATPASE"/>
    <property type="match status" value="1"/>
</dbReference>
<dbReference type="Proteomes" id="UP000075920">
    <property type="component" value="Unassembled WGS sequence"/>
</dbReference>
<dbReference type="PANTHER" id="PTHR30612">
    <property type="entry name" value="SECA INNER MEMBRANE COMPONENT OF SEC PROTEIN SECRETION SYSTEM"/>
    <property type="match status" value="1"/>
</dbReference>